<keyword evidence="4" id="KW-1185">Reference proteome</keyword>
<evidence type="ECO:0000313" key="3">
    <source>
        <dbReference type="EnsemblFungi" id="CEF74429"/>
    </source>
</evidence>
<dbReference type="InParanoid" id="A0A098D651"/>
<feature type="compositionally biased region" description="Polar residues" evidence="1">
    <location>
        <begin position="12"/>
        <end position="26"/>
    </location>
</feature>
<dbReference type="AlphaFoldDB" id="A0A098D651"/>
<sequence length="142" mass="16104">MPPIKIEDDGQSHSTQPATNPSTTTRVMPHVVTERITSQRDDISAITEAVPERDVHLMSGPKLFGYWRGKGGRPWAAGIPDDICHLLKILDEKDGKLEVQFVGCAKSKSEWWESDTVKETYIELWDEWVQARDTVEPKQESD</sequence>
<gene>
    <name evidence="2" type="ORF">FGRAMPH1_01T05247</name>
</gene>
<evidence type="ECO:0000256" key="1">
    <source>
        <dbReference type="SAM" id="MobiDB-lite"/>
    </source>
</evidence>
<accession>A0A098D651</accession>
<reference evidence="3 4" key="1">
    <citation type="journal article" date="2007" name="Science">
        <title>The Fusarium graminearum genome reveals a link between localized polymorphism and pathogen specialization.</title>
        <authorList>
            <person name="Cuomo C.A."/>
            <person name="Gueldener U."/>
            <person name="Xu J.-R."/>
            <person name="Trail F."/>
            <person name="Turgeon B.G."/>
            <person name="Di Pietro A."/>
            <person name="Walton J.D."/>
            <person name="Ma L.-J."/>
            <person name="Baker S.E."/>
            <person name="Rep M."/>
            <person name="Adam G."/>
            <person name="Antoniw J."/>
            <person name="Baldwin T."/>
            <person name="Calvo S.E."/>
            <person name="Chang Y.-L."/>
            <person name="DeCaprio D."/>
            <person name="Gale L.R."/>
            <person name="Gnerre S."/>
            <person name="Goswami R.S."/>
            <person name="Hammond-Kosack K."/>
            <person name="Harris L.J."/>
            <person name="Hilburn K."/>
            <person name="Kennell J.C."/>
            <person name="Kroken S."/>
            <person name="Magnuson J.K."/>
            <person name="Mannhaupt G."/>
            <person name="Mauceli E.W."/>
            <person name="Mewes H.-W."/>
            <person name="Mitterbauer R."/>
            <person name="Muehlbauer G."/>
            <person name="Muensterkoetter M."/>
            <person name="Nelson D."/>
            <person name="O'Donnell K."/>
            <person name="Ouellet T."/>
            <person name="Qi W."/>
            <person name="Quesneville H."/>
            <person name="Roncero M.I.G."/>
            <person name="Seong K.-Y."/>
            <person name="Tetko I.V."/>
            <person name="Urban M."/>
            <person name="Waalwijk C."/>
            <person name="Ward T.J."/>
            <person name="Yao J."/>
            <person name="Birren B.W."/>
            <person name="Kistler H.C."/>
        </authorList>
    </citation>
    <scope>NUCLEOTIDE SEQUENCE [LARGE SCALE GENOMIC DNA]</scope>
    <source>
        <strain evidence="4">ATCC MYA-4620 / CBS 123657 / FGSC 9075 / NRRL 31084 / PH-1</strain>
        <strain evidence="3">PH-1 / ATCC MYA-4620 / FGSC 9075 / NRRL 31084</strain>
    </source>
</reference>
<reference evidence="2 4" key="3">
    <citation type="journal article" date="2015" name="BMC Genomics">
        <title>The completed genome sequence of the pathogenic ascomycete fungus Fusarium graminearum.</title>
        <authorList>
            <person name="King R."/>
            <person name="Urban M."/>
            <person name="Hammond-Kosack M.C."/>
            <person name="Hassani-Pak K."/>
            <person name="Hammond-Kosack K.E."/>
        </authorList>
    </citation>
    <scope>NUCLEOTIDE SEQUENCE [LARGE SCALE GENOMIC DNA]</scope>
    <source>
        <strain evidence="4">ATCC MYA-4620 / CBS 123657 / FGSC 9075 / NRRL 31084 / PH-1</strain>
        <strain evidence="2">PH-1</strain>
    </source>
</reference>
<accession>A0A0E0RT54</accession>
<reference evidence="3 4" key="2">
    <citation type="journal article" date="2010" name="Nature">
        <title>Comparative genomics reveals mobile pathogenicity chromosomes in Fusarium.</title>
        <authorList>
            <person name="Ma L.J."/>
            <person name="van der Does H.C."/>
            <person name="Borkovich K.A."/>
            <person name="Coleman J.J."/>
            <person name="Daboussi M.J."/>
            <person name="Di Pietro A."/>
            <person name="Dufresne M."/>
            <person name="Freitag M."/>
            <person name="Grabherr M."/>
            <person name="Henrissat B."/>
            <person name="Houterman P.M."/>
            <person name="Kang S."/>
            <person name="Shim W.B."/>
            <person name="Woloshuk C."/>
            <person name="Xie X."/>
            <person name="Xu J.R."/>
            <person name="Antoniw J."/>
            <person name="Baker S.E."/>
            <person name="Bluhm B.H."/>
            <person name="Breakspear A."/>
            <person name="Brown D.W."/>
            <person name="Butchko R.A."/>
            <person name="Chapman S."/>
            <person name="Coulson R."/>
            <person name="Coutinho P.M."/>
            <person name="Danchin E.G."/>
            <person name="Diener A."/>
            <person name="Gale L.R."/>
            <person name="Gardiner D.M."/>
            <person name="Goff S."/>
            <person name="Hammond-Kosack K.E."/>
            <person name="Hilburn K."/>
            <person name="Hua-Van A."/>
            <person name="Jonkers W."/>
            <person name="Kazan K."/>
            <person name="Kodira C.D."/>
            <person name="Koehrsen M."/>
            <person name="Kumar L."/>
            <person name="Lee Y.H."/>
            <person name="Li L."/>
            <person name="Manners J.M."/>
            <person name="Miranda-Saavedra D."/>
            <person name="Mukherjee M."/>
            <person name="Park G."/>
            <person name="Park J."/>
            <person name="Park S.Y."/>
            <person name="Proctor R.H."/>
            <person name="Regev A."/>
            <person name="Ruiz-Roldan M.C."/>
            <person name="Sain D."/>
            <person name="Sakthikumar S."/>
            <person name="Sykes S."/>
            <person name="Schwartz D.C."/>
            <person name="Turgeon B.G."/>
            <person name="Wapinski I."/>
            <person name="Yoder O."/>
            <person name="Young S."/>
            <person name="Zeng Q."/>
            <person name="Zhou S."/>
            <person name="Galagan J."/>
            <person name="Cuomo C.A."/>
            <person name="Kistler H.C."/>
            <person name="Rep M."/>
        </authorList>
    </citation>
    <scope>GENOME REANNOTATION</scope>
    <source>
        <strain evidence="4">ATCC MYA-4620 / CBS 123657 / FGSC 9075 / NRRL 31084 / PH-1</strain>
        <strain evidence="3">PH-1 / ATCC MYA-4620 / FGSC 9075 / NRRL 31084</strain>
    </source>
</reference>
<evidence type="ECO:0000313" key="4">
    <source>
        <dbReference type="Proteomes" id="UP000070720"/>
    </source>
</evidence>
<dbReference type="EnsemblFungi" id="CEF74429">
    <property type="protein sequence ID" value="CEF74429"/>
    <property type="gene ID" value="FGRRES_02178_M"/>
</dbReference>
<evidence type="ECO:0000313" key="2">
    <source>
        <dbReference type="EMBL" id="CEF74429.1"/>
    </source>
</evidence>
<dbReference type="Proteomes" id="UP000070720">
    <property type="component" value="Chromosome 1"/>
</dbReference>
<feature type="compositionally biased region" description="Basic and acidic residues" evidence="1">
    <location>
        <begin position="1"/>
        <end position="11"/>
    </location>
</feature>
<name>A0A098D651_GIBZE</name>
<dbReference type="VEuPathDB" id="FungiDB:FGRAMPH1_01G05247"/>
<protein>
    <submittedName>
        <fullName evidence="2">Chromosome 1, complete genome</fullName>
    </submittedName>
</protein>
<dbReference type="EMBL" id="HG970332">
    <property type="protein sequence ID" value="CEF74429.1"/>
    <property type="molecule type" value="Genomic_DNA"/>
</dbReference>
<feature type="region of interest" description="Disordered" evidence="1">
    <location>
        <begin position="1"/>
        <end position="27"/>
    </location>
</feature>
<organism evidence="2 4">
    <name type="scientific">Gibberella zeae (strain ATCC MYA-4620 / CBS 123657 / FGSC 9075 / NRRL 31084 / PH-1)</name>
    <name type="common">Wheat head blight fungus</name>
    <name type="synonym">Fusarium graminearum</name>
    <dbReference type="NCBI Taxonomy" id="229533"/>
    <lineage>
        <taxon>Eukaryota</taxon>
        <taxon>Fungi</taxon>
        <taxon>Dikarya</taxon>
        <taxon>Ascomycota</taxon>
        <taxon>Pezizomycotina</taxon>
        <taxon>Sordariomycetes</taxon>
        <taxon>Hypocreomycetidae</taxon>
        <taxon>Hypocreales</taxon>
        <taxon>Nectriaceae</taxon>
        <taxon>Fusarium</taxon>
    </lineage>
</organism>
<reference evidence="3" key="4">
    <citation type="submission" date="2017-01" db="UniProtKB">
        <authorList>
            <consortium name="EnsemblFungi"/>
        </authorList>
    </citation>
    <scope>IDENTIFICATION</scope>
    <source>
        <strain evidence="3">PH-1 / ATCC MYA-4620 / FGSC 9075 / NRRL 31084</strain>
    </source>
</reference>
<proteinExistence type="predicted"/>